<feature type="transmembrane region" description="Helical" evidence="2">
    <location>
        <begin position="374"/>
        <end position="395"/>
    </location>
</feature>
<dbReference type="SMART" id="SM00205">
    <property type="entry name" value="THN"/>
    <property type="match status" value="1"/>
</dbReference>
<feature type="region of interest" description="Disordered" evidence="1">
    <location>
        <begin position="262"/>
        <end position="368"/>
    </location>
</feature>
<feature type="compositionally biased region" description="Low complexity" evidence="1">
    <location>
        <begin position="454"/>
        <end position="472"/>
    </location>
</feature>
<feature type="chain" id="PRO_5015447783" description="Osmotin, thaumatin-like protein" evidence="3">
    <location>
        <begin position="20"/>
        <end position="491"/>
    </location>
</feature>
<keyword evidence="2" id="KW-0812">Transmembrane</keyword>
<keyword evidence="3" id="KW-0732">Signal</keyword>
<feature type="region of interest" description="Disordered" evidence="1">
    <location>
        <begin position="401"/>
        <end position="491"/>
    </location>
</feature>
<organism evidence="4 5">
    <name type="scientific">Rhodotorula taiwanensis</name>
    <dbReference type="NCBI Taxonomy" id="741276"/>
    <lineage>
        <taxon>Eukaryota</taxon>
        <taxon>Fungi</taxon>
        <taxon>Dikarya</taxon>
        <taxon>Basidiomycota</taxon>
        <taxon>Pucciniomycotina</taxon>
        <taxon>Microbotryomycetes</taxon>
        <taxon>Sporidiobolales</taxon>
        <taxon>Sporidiobolaceae</taxon>
        <taxon>Rhodotorula</taxon>
    </lineage>
</organism>
<dbReference type="EMBL" id="PJQD01000085">
    <property type="protein sequence ID" value="POY71361.1"/>
    <property type="molecule type" value="Genomic_DNA"/>
</dbReference>
<dbReference type="Gene3D" id="2.60.110.10">
    <property type="entry name" value="Thaumatin"/>
    <property type="match status" value="1"/>
</dbReference>
<dbReference type="AlphaFoldDB" id="A0A2S5B3U1"/>
<feature type="compositionally biased region" description="Polar residues" evidence="1">
    <location>
        <begin position="323"/>
        <end position="363"/>
    </location>
</feature>
<protein>
    <recommendedName>
        <fullName evidence="6">Osmotin, thaumatin-like protein</fullName>
    </recommendedName>
</protein>
<evidence type="ECO:0000313" key="5">
    <source>
        <dbReference type="Proteomes" id="UP000237144"/>
    </source>
</evidence>
<reference evidence="4 5" key="1">
    <citation type="journal article" date="2018" name="Front. Microbiol.">
        <title>Prospects for Fungal Bioremediation of Acidic Radioactive Waste Sites: Characterization and Genome Sequence of Rhodotorula taiwanensis MD1149.</title>
        <authorList>
            <person name="Tkavc R."/>
            <person name="Matrosova V.Y."/>
            <person name="Grichenko O.E."/>
            <person name="Gostincar C."/>
            <person name="Volpe R.P."/>
            <person name="Klimenkova P."/>
            <person name="Gaidamakova E.K."/>
            <person name="Zhou C.E."/>
            <person name="Stewart B.J."/>
            <person name="Lyman M.G."/>
            <person name="Malfatti S.A."/>
            <person name="Rubinfeld B."/>
            <person name="Courtot M."/>
            <person name="Singh J."/>
            <person name="Dalgard C.L."/>
            <person name="Hamilton T."/>
            <person name="Frey K.G."/>
            <person name="Gunde-Cimerman N."/>
            <person name="Dugan L."/>
            <person name="Daly M.J."/>
        </authorList>
    </citation>
    <scope>NUCLEOTIDE SEQUENCE [LARGE SCALE GENOMIC DNA]</scope>
    <source>
        <strain evidence="4 5">MD1149</strain>
    </source>
</reference>
<evidence type="ECO:0000256" key="2">
    <source>
        <dbReference type="SAM" id="Phobius"/>
    </source>
</evidence>
<name>A0A2S5B3U1_9BASI</name>
<evidence type="ECO:0000256" key="3">
    <source>
        <dbReference type="SAM" id="SignalP"/>
    </source>
</evidence>
<dbReference type="PROSITE" id="PS51367">
    <property type="entry name" value="THAUMATIN_2"/>
    <property type="match status" value="1"/>
</dbReference>
<sequence>MLVQVVTALVALTAHVALAGSARTVRIINKCSYDVYPAVAPFPNLAQSYTDDRGWRAASNSKRDISIPSAFLGRIWGRHGCAVNGDQVNCVTGGCRENKLGCADGEMGGGATSVEFRLQTAQNGEYDVYDLSNGSGWGVPVSVTPVGEKCDPISCTPTLSTCPAELQLKDSYGNILGCNSACYGGQGESDQQCCKGEWDGSECVPEMILAYEYFKKPCPHAYAYYQDSRQGSPTVNYLCKAEGDPGFTVTFCPDGEGDSGGLTVGATASSASEKDEKSKSSGTTSTSPTGKIGQPTGTAAATQPPDIPAVSSVSSLNVTSTNAAEATSQAASTDTLIPSSTDSPSPIATESANDSAPSANATSDLPGGVSKTTLVGLGVGAVVVAGLGVIVACVISRRKSKSTVPAAPVSTSTRAAPAGGADSDVEAAAATRRTGATDASTYNALGRSRRQRSRNALLSSSSSSEDLGSLYSDHSASGSERPRTRSSRRRR</sequence>
<gene>
    <name evidence="4" type="ORF">BMF94_5673</name>
</gene>
<dbReference type="OrthoDB" id="430315at2759"/>
<dbReference type="Proteomes" id="UP000237144">
    <property type="component" value="Unassembled WGS sequence"/>
</dbReference>
<proteinExistence type="predicted"/>
<feature type="compositionally biased region" description="Low complexity" evidence="1">
    <location>
        <begin position="280"/>
        <end position="291"/>
    </location>
</feature>
<comment type="caution">
    <text evidence="4">The sequence shown here is derived from an EMBL/GenBank/DDBJ whole genome shotgun (WGS) entry which is preliminary data.</text>
</comment>
<feature type="compositionally biased region" description="Low complexity" evidence="1">
    <location>
        <begin position="310"/>
        <end position="322"/>
    </location>
</feature>
<dbReference type="STRING" id="741276.A0A2S5B3U1"/>
<dbReference type="InterPro" id="IPR001938">
    <property type="entry name" value="Thaumatin"/>
</dbReference>
<evidence type="ECO:0000313" key="4">
    <source>
        <dbReference type="EMBL" id="POY71361.1"/>
    </source>
</evidence>
<feature type="signal peptide" evidence="3">
    <location>
        <begin position="1"/>
        <end position="19"/>
    </location>
</feature>
<dbReference type="PANTHER" id="PTHR31013:SF2">
    <property type="entry name" value="THAUMATIN-LIKE PROTEIN"/>
    <property type="match status" value="1"/>
</dbReference>
<dbReference type="SUPFAM" id="SSF49870">
    <property type="entry name" value="Osmotin, thaumatin-like protein"/>
    <property type="match status" value="1"/>
</dbReference>
<keyword evidence="2" id="KW-1133">Transmembrane helix</keyword>
<keyword evidence="2" id="KW-0472">Membrane</keyword>
<keyword evidence="5" id="KW-1185">Reference proteome</keyword>
<dbReference type="InterPro" id="IPR037176">
    <property type="entry name" value="Osmotin/thaumatin-like_sf"/>
</dbReference>
<dbReference type="Pfam" id="PF00314">
    <property type="entry name" value="Thaumatin"/>
    <property type="match status" value="1"/>
</dbReference>
<evidence type="ECO:0008006" key="6">
    <source>
        <dbReference type="Google" id="ProtNLM"/>
    </source>
</evidence>
<evidence type="ECO:0000256" key="1">
    <source>
        <dbReference type="SAM" id="MobiDB-lite"/>
    </source>
</evidence>
<dbReference type="PANTHER" id="PTHR31013">
    <property type="entry name" value="THAUMATIN FAMILY PROTEIN-RELATED"/>
    <property type="match status" value="1"/>
</dbReference>
<accession>A0A2S5B3U1</accession>
<feature type="compositionally biased region" description="Low complexity" evidence="1">
    <location>
        <begin position="427"/>
        <end position="441"/>
    </location>
</feature>